<dbReference type="PANTHER" id="PTHR12270:SF25">
    <property type="entry name" value="GLYCOSYLTRANSFERASE-LIKE PROTEIN LARGE"/>
    <property type="match status" value="1"/>
</dbReference>
<evidence type="ECO:0000256" key="9">
    <source>
        <dbReference type="ARBA" id="ARBA00023180"/>
    </source>
</evidence>
<comment type="subcellular location">
    <subcellularLocation>
        <location evidence="1">Golgi apparatus membrane</location>
        <topology evidence="1">Single-pass type II membrane protein</topology>
    </subcellularLocation>
</comment>
<dbReference type="GO" id="GO:0042285">
    <property type="term" value="F:xylosyltransferase activity"/>
    <property type="evidence" value="ECO:0007669"/>
    <property type="project" value="UniProtKB-ARBA"/>
</dbReference>
<keyword evidence="8 10" id="KW-0472">Membrane</keyword>
<dbReference type="FunFam" id="3.90.550.10:FF:000229">
    <property type="entry name" value="Glycosyltransferase-like protein LARGE"/>
    <property type="match status" value="1"/>
</dbReference>
<dbReference type="PANTHER" id="PTHR12270">
    <property type="entry name" value="GLYCOSYLTRANSFERASE-RELATED"/>
    <property type="match status" value="1"/>
</dbReference>
<dbReference type="AlphaFoldDB" id="A0A834IP76"/>
<keyword evidence="5" id="KW-0735">Signal-anchor</keyword>
<evidence type="ECO:0000256" key="4">
    <source>
        <dbReference type="ARBA" id="ARBA00022692"/>
    </source>
</evidence>
<feature type="transmembrane region" description="Helical" evidence="10">
    <location>
        <begin position="20"/>
        <end position="40"/>
    </location>
</feature>
<keyword evidence="4 10" id="KW-0812">Transmembrane</keyword>
<dbReference type="SUPFAM" id="SSF53448">
    <property type="entry name" value="Nucleotide-diphospho-sugar transferases"/>
    <property type="match status" value="2"/>
</dbReference>
<dbReference type="Pfam" id="PF13896">
    <property type="entry name" value="Glyco_transf_49"/>
    <property type="match status" value="2"/>
</dbReference>
<evidence type="ECO:0000313" key="11">
    <source>
        <dbReference type="EMBL" id="KAF7282393.1"/>
    </source>
</evidence>
<evidence type="ECO:0000256" key="1">
    <source>
        <dbReference type="ARBA" id="ARBA00004323"/>
    </source>
</evidence>
<gene>
    <name evidence="11" type="ORF">GWI33_002707</name>
</gene>
<name>A0A834IP76_RHYFE</name>
<dbReference type="GO" id="GO:0000139">
    <property type="term" value="C:Golgi membrane"/>
    <property type="evidence" value="ECO:0007669"/>
    <property type="project" value="UniProtKB-SubCell"/>
</dbReference>
<proteinExistence type="predicted"/>
<evidence type="ECO:0000256" key="3">
    <source>
        <dbReference type="ARBA" id="ARBA00022679"/>
    </source>
</evidence>
<evidence type="ECO:0000256" key="6">
    <source>
        <dbReference type="ARBA" id="ARBA00022989"/>
    </source>
</evidence>
<dbReference type="FunFam" id="3.90.550.10:FF:000016">
    <property type="entry name" value="LARGE xylosyl- and glucuronyltransferase 2"/>
    <property type="match status" value="1"/>
</dbReference>
<reference evidence="11" key="1">
    <citation type="submission" date="2020-08" db="EMBL/GenBank/DDBJ databases">
        <title>Genome sequencing and assembly of the red palm weevil Rhynchophorus ferrugineus.</title>
        <authorList>
            <person name="Dias G.B."/>
            <person name="Bergman C.M."/>
            <person name="Manee M."/>
        </authorList>
    </citation>
    <scope>NUCLEOTIDE SEQUENCE</scope>
    <source>
        <strain evidence="11">AA-2017</strain>
        <tissue evidence="11">Whole larva</tissue>
    </source>
</reference>
<keyword evidence="9" id="KW-0325">Glycoprotein</keyword>
<keyword evidence="7" id="KW-0333">Golgi apparatus</keyword>
<keyword evidence="12" id="KW-1185">Reference proteome</keyword>
<dbReference type="EMBL" id="JAACXV010000175">
    <property type="protein sequence ID" value="KAF7282393.1"/>
    <property type="molecule type" value="Genomic_DNA"/>
</dbReference>
<keyword evidence="2" id="KW-0328">Glycosyltransferase</keyword>
<organism evidence="11 12">
    <name type="scientific">Rhynchophorus ferrugineus</name>
    <name type="common">Red palm weevil</name>
    <name type="synonym">Curculio ferrugineus</name>
    <dbReference type="NCBI Taxonomy" id="354439"/>
    <lineage>
        <taxon>Eukaryota</taxon>
        <taxon>Metazoa</taxon>
        <taxon>Ecdysozoa</taxon>
        <taxon>Arthropoda</taxon>
        <taxon>Hexapoda</taxon>
        <taxon>Insecta</taxon>
        <taxon>Pterygota</taxon>
        <taxon>Neoptera</taxon>
        <taxon>Endopterygota</taxon>
        <taxon>Coleoptera</taxon>
        <taxon>Polyphaga</taxon>
        <taxon>Cucujiformia</taxon>
        <taxon>Curculionidae</taxon>
        <taxon>Dryophthorinae</taxon>
        <taxon>Rhynchophorus</taxon>
    </lineage>
</organism>
<dbReference type="Pfam" id="PF01501">
    <property type="entry name" value="Glyco_transf_8"/>
    <property type="match status" value="1"/>
</dbReference>
<evidence type="ECO:0000313" key="12">
    <source>
        <dbReference type="Proteomes" id="UP000625711"/>
    </source>
</evidence>
<keyword evidence="3" id="KW-0808">Transferase</keyword>
<evidence type="ECO:0000256" key="5">
    <source>
        <dbReference type="ARBA" id="ARBA00022968"/>
    </source>
</evidence>
<evidence type="ECO:0000256" key="10">
    <source>
        <dbReference type="SAM" id="Phobius"/>
    </source>
</evidence>
<dbReference type="Gene3D" id="3.90.550.10">
    <property type="entry name" value="Spore Coat Polysaccharide Biosynthesis Protein SpsA, Chain A"/>
    <property type="match status" value="2"/>
</dbReference>
<evidence type="ECO:0000256" key="2">
    <source>
        <dbReference type="ARBA" id="ARBA00022676"/>
    </source>
</evidence>
<dbReference type="GO" id="GO:0035269">
    <property type="term" value="P:protein O-linked glycosylation via mannose"/>
    <property type="evidence" value="ECO:0007669"/>
    <property type="project" value="TreeGrafter"/>
</dbReference>
<dbReference type="OrthoDB" id="411524at2759"/>
<dbReference type="Proteomes" id="UP000625711">
    <property type="component" value="Unassembled WGS sequence"/>
</dbReference>
<accession>A0A834IP76</accession>
<sequence>MHDTSVRSVYRTRQDRRFIIESWLILIFLFVVTIFIFLYVNIHNLPSPPRHKGMRQFVKDLYDNREFSPKDVEFQPRNYCEIIHIGLVCSGYSSNVHFHALSKSLLLTRSNPIHLHLLVDSESEIILKTLFRTWQVPQIFISYYNIKTWLKDVRWVPNSHYSGNYGLLKLIFPKVVRSNVTTKLLVLDTDLLLNGDIYLLWKIFNEFNYKQAIGLVENQSQYYLGKLNKAHPWPALGTGFNSGVLLYDLEKMNAFRWDLLWTNLTKRLSIVYGQADLGDQDIINGLIVEYPDIVFRLPCYWNTQMSDKSQSSACYKSHKPMIVHWNSPKKYDVTTRDGDKFRGLANAIFELDGNWFRRTPLMCEDRERAALPIPMGDDCDQYTKPAGAFYRTLLFFKEYRYVADENDITYVTHLSYDRLYLMEDIAKVWSGPLSFSLYVTDAELVKSMRFVSNSLILKDRTDIAYHAVFREGDLYPINVLRNTGLQNVNTPFVFLIDVDFVPMKNLFAILKDNIRSMGDLKQKALIVPAFAATSAGTDVPSNKIELIEYLDAKKIRPFLSDVWTFGHSPTDFAKWKKELEPYKVTWRTDFEPYIVVGRDVVRYDERFLGFGWNKVSHIMELEAQNYEFVVLSDVFIIHQPHQTSWDYIMYKRSSLYRRCLQTLKHKFVEGLHRKYNRTFEDWNATKTPSRYPFQRRKRDAVAETTTTLYDSTDYYLVWGGKEKAEGRKEYKKSFAKKIQDSSPENRKESDYYYYDSVHPYNASRMAAGGHVKNVTFLSSEEHDYDYDEDDEHFKEVHDSTTTIPDNITLVEEEVENIDERSKILSNIT</sequence>
<keyword evidence="6 10" id="KW-1133">Transmembrane helix</keyword>
<dbReference type="GO" id="GO:0015020">
    <property type="term" value="F:glucuronosyltransferase activity"/>
    <property type="evidence" value="ECO:0007669"/>
    <property type="project" value="TreeGrafter"/>
</dbReference>
<comment type="caution">
    <text evidence="11">The sequence shown here is derived from an EMBL/GenBank/DDBJ whole genome shotgun (WGS) entry which is preliminary data.</text>
</comment>
<protein>
    <submittedName>
        <fullName evidence="11">Uncharacterized protein</fullName>
    </submittedName>
</protein>
<evidence type="ECO:0000256" key="8">
    <source>
        <dbReference type="ARBA" id="ARBA00023136"/>
    </source>
</evidence>
<dbReference type="InterPro" id="IPR051292">
    <property type="entry name" value="Xyl/GlcA_transferase"/>
</dbReference>
<evidence type="ECO:0000256" key="7">
    <source>
        <dbReference type="ARBA" id="ARBA00023034"/>
    </source>
</evidence>
<dbReference type="InterPro" id="IPR002495">
    <property type="entry name" value="Glyco_trans_8"/>
</dbReference>
<dbReference type="InterPro" id="IPR029044">
    <property type="entry name" value="Nucleotide-diphossugar_trans"/>
</dbReference>